<evidence type="ECO:0000313" key="1">
    <source>
        <dbReference type="EMBL" id="KPZ14279.1"/>
    </source>
</evidence>
<dbReference type="EMBL" id="LJRQ01000144">
    <property type="protein sequence ID" value="KPZ14279.1"/>
    <property type="molecule type" value="Genomic_DNA"/>
</dbReference>
<organism evidence="1 2">
    <name type="scientific">Pseudomonas amygdali pv. ulmi</name>
    <dbReference type="NCBI Taxonomy" id="251720"/>
    <lineage>
        <taxon>Bacteria</taxon>
        <taxon>Pseudomonadati</taxon>
        <taxon>Pseudomonadota</taxon>
        <taxon>Gammaproteobacteria</taxon>
        <taxon>Pseudomonadales</taxon>
        <taxon>Pseudomonadaceae</taxon>
        <taxon>Pseudomonas</taxon>
        <taxon>Pseudomonas amygdali</taxon>
    </lineage>
</organism>
<evidence type="ECO:0000313" key="2">
    <source>
        <dbReference type="Proteomes" id="UP000050266"/>
    </source>
</evidence>
<dbReference type="PATRIC" id="fig|251720.4.peg.4607"/>
<comment type="caution">
    <text evidence="1">The sequence shown here is derived from an EMBL/GenBank/DDBJ whole genome shotgun (WGS) entry which is preliminary data.</text>
</comment>
<gene>
    <name evidence="1" type="ORF">ALO41_03285</name>
</gene>
<name>A0A0Q0JIT1_PSEA0</name>
<dbReference type="Proteomes" id="UP000050266">
    <property type="component" value="Unassembled WGS sequence"/>
</dbReference>
<dbReference type="AlphaFoldDB" id="A0A0Q0JIT1"/>
<protein>
    <submittedName>
        <fullName evidence="1">Uncharacterized protein</fullName>
    </submittedName>
</protein>
<reference evidence="1 2" key="1">
    <citation type="submission" date="2015-09" db="EMBL/GenBank/DDBJ databases">
        <title>Genome announcement of multiple Pseudomonas syringae strains.</title>
        <authorList>
            <person name="Thakur S."/>
            <person name="Wang P.W."/>
            <person name="Gong Y."/>
            <person name="Weir B.S."/>
            <person name="Guttman D.S."/>
        </authorList>
    </citation>
    <scope>NUCLEOTIDE SEQUENCE [LARGE SCALE GENOMIC DNA]</scope>
    <source>
        <strain evidence="1 2">ICMP3962</strain>
    </source>
</reference>
<sequence>MPKLNPNPMSDRATLSLLIERARQNLEPTIEYRASWLKKGGIGSSEWEVVGPNRSTAIVSFAEPLPDGTLLTDAVK</sequence>
<accession>A0A0Q0JIT1</accession>
<proteinExistence type="predicted"/>